<sequence>MAHKYFNRKPDDWNITDFLKEYGVESFRDRIGCYLMSLESIINNGKDERWTFKAFCHSSLQSRATKLVLGRRQSQSLSDKHKREQARPSVHLNNPIFTGNPLVENAGNINGRSSINNINDYFPRLETQHEEPFEDVKNNEEPPVVGLPDDIPKQYCQVGYTTPMSHSPALNNSPVEPPMLVDHINNPFLEKDEVDVILIIDDVDDLCFMDGDSADDYKIEETNVSHLFRNYQNNSINMQKQKVYLLIEIHQRIIPTQQTALDLECEAKFRDAIKRVITLYEDQNDPSEMTLVTNYLDHVMREMLHDPNRHIVEWPNTSLDESKARKSEGRSKQPDFVVTVIHQLQTCGVIFVGETTKRRNHGRNKHGRGHVKPVRCSNCARCVPKDKAIKRFTVRNMVESAAIRDITDASVYQVRVRSREGRRNRAPPPRIRYNKDGKKINPNVQQKATT</sequence>
<comment type="similarity">
    <text evidence="1">Belongs to the eukaryotic ribosomal protein eS26 family.</text>
</comment>
<dbReference type="GO" id="GO:0003729">
    <property type="term" value="F:mRNA binding"/>
    <property type="evidence" value="ECO:0007669"/>
    <property type="project" value="TreeGrafter"/>
</dbReference>
<keyword evidence="6" id="KW-1185">Reference proteome</keyword>
<dbReference type="Proteomes" id="UP000789570">
    <property type="component" value="Unassembled WGS sequence"/>
</dbReference>
<evidence type="ECO:0000313" key="6">
    <source>
        <dbReference type="Proteomes" id="UP000789570"/>
    </source>
</evidence>
<feature type="region of interest" description="Disordered" evidence="4">
    <location>
        <begin position="69"/>
        <end position="95"/>
    </location>
</feature>
<gene>
    <name evidence="5" type="ORF">FCALED_LOCUS9004</name>
</gene>
<accession>A0A9N9CNM2</accession>
<dbReference type="Pfam" id="PF01283">
    <property type="entry name" value="Ribosomal_S26e"/>
    <property type="match status" value="1"/>
</dbReference>
<dbReference type="OrthoDB" id="10262653at2759"/>
<dbReference type="GO" id="GO:0003735">
    <property type="term" value="F:structural constituent of ribosome"/>
    <property type="evidence" value="ECO:0007669"/>
    <property type="project" value="InterPro"/>
</dbReference>
<dbReference type="GO" id="GO:0022627">
    <property type="term" value="C:cytosolic small ribosomal subunit"/>
    <property type="evidence" value="ECO:0007669"/>
    <property type="project" value="TreeGrafter"/>
</dbReference>
<reference evidence="5" key="1">
    <citation type="submission" date="2021-06" db="EMBL/GenBank/DDBJ databases">
        <authorList>
            <person name="Kallberg Y."/>
            <person name="Tangrot J."/>
            <person name="Rosling A."/>
        </authorList>
    </citation>
    <scope>NUCLEOTIDE SEQUENCE</scope>
    <source>
        <strain evidence="5">UK204</strain>
    </source>
</reference>
<evidence type="ECO:0000313" key="5">
    <source>
        <dbReference type="EMBL" id="CAG8609609.1"/>
    </source>
</evidence>
<dbReference type="AlphaFoldDB" id="A0A9N9CNM2"/>
<dbReference type="InterPro" id="IPR000892">
    <property type="entry name" value="Ribosomal_eS26"/>
</dbReference>
<dbReference type="PANTHER" id="PTHR12538">
    <property type="entry name" value="40S RIBOSOMAL PROTEIN S26"/>
    <property type="match status" value="1"/>
</dbReference>
<dbReference type="GO" id="GO:0006412">
    <property type="term" value="P:translation"/>
    <property type="evidence" value="ECO:0007669"/>
    <property type="project" value="InterPro"/>
</dbReference>
<proteinExistence type="inferred from homology"/>
<evidence type="ECO:0000256" key="2">
    <source>
        <dbReference type="ARBA" id="ARBA00022980"/>
    </source>
</evidence>
<dbReference type="PANTHER" id="PTHR12538:SF0">
    <property type="entry name" value="40S RIBOSOMAL PROTEIN S26"/>
    <property type="match status" value="1"/>
</dbReference>
<feature type="region of interest" description="Disordered" evidence="4">
    <location>
        <begin position="417"/>
        <end position="450"/>
    </location>
</feature>
<evidence type="ECO:0000256" key="4">
    <source>
        <dbReference type="SAM" id="MobiDB-lite"/>
    </source>
</evidence>
<comment type="caution">
    <text evidence="5">The sequence shown here is derived from an EMBL/GenBank/DDBJ whole genome shotgun (WGS) entry which is preliminary data.</text>
</comment>
<protein>
    <submittedName>
        <fullName evidence="5">11242_t:CDS:1</fullName>
    </submittedName>
</protein>
<evidence type="ECO:0000256" key="3">
    <source>
        <dbReference type="ARBA" id="ARBA00023274"/>
    </source>
</evidence>
<name>A0A9N9CNM2_9GLOM</name>
<dbReference type="Gene3D" id="3.30.1740.20">
    <property type="entry name" value="Ribosomal protein S26e"/>
    <property type="match status" value="2"/>
</dbReference>
<organism evidence="5 6">
    <name type="scientific">Funneliformis caledonium</name>
    <dbReference type="NCBI Taxonomy" id="1117310"/>
    <lineage>
        <taxon>Eukaryota</taxon>
        <taxon>Fungi</taxon>
        <taxon>Fungi incertae sedis</taxon>
        <taxon>Mucoromycota</taxon>
        <taxon>Glomeromycotina</taxon>
        <taxon>Glomeromycetes</taxon>
        <taxon>Glomerales</taxon>
        <taxon>Glomeraceae</taxon>
        <taxon>Funneliformis</taxon>
    </lineage>
</organism>
<keyword evidence="3" id="KW-0687">Ribonucleoprotein</keyword>
<keyword evidence="2" id="KW-0689">Ribosomal protein</keyword>
<evidence type="ECO:0000256" key="1">
    <source>
        <dbReference type="ARBA" id="ARBA00008596"/>
    </source>
</evidence>
<dbReference type="InterPro" id="IPR038551">
    <property type="entry name" value="Ribosomal_eS26_sf"/>
</dbReference>
<dbReference type="EMBL" id="CAJVPQ010002825">
    <property type="protein sequence ID" value="CAG8609609.1"/>
    <property type="molecule type" value="Genomic_DNA"/>
</dbReference>